<gene>
    <name evidence="1" type="ORF">GGI18_004412</name>
</gene>
<organism evidence="1 2">
    <name type="scientific">Coemansia linderi</name>
    <dbReference type="NCBI Taxonomy" id="2663919"/>
    <lineage>
        <taxon>Eukaryota</taxon>
        <taxon>Fungi</taxon>
        <taxon>Fungi incertae sedis</taxon>
        <taxon>Zoopagomycota</taxon>
        <taxon>Kickxellomycotina</taxon>
        <taxon>Kickxellomycetes</taxon>
        <taxon>Kickxellales</taxon>
        <taxon>Kickxellaceae</taxon>
        <taxon>Coemansia</taxon>
    </lineage>
</organism>
<comment type="caution">
    <text evidence="1">The sequence shown here is derived from an EMBL/GenBank/DDBJ whole genome shotgun (WGS) entry which is preliminary data.</text>
</comment>
<dbReference type="Proteomes" id="UP001140066">
    <property type="component" value="Unassembled WGS sequence"/>
</dbReference>
<sequence length="208" mass="23389">MFTFRAGEQKPLLSRDASAPDIERYSQPWDTTQTPTEEACSTKADDDDHDAGGPSAVGSHFHHHYHCHHHHYHVGTKHGARRRYPVPPDDPPQSLDTAALHLAPELDPLTWHSSNQSVSAGTQGNAWLAEILGAHGVGQEWGAEDVARRWSQRRNTLDSAVEEDEFSRYNPHWDDMITFRQTRVRVPRERAWSGSEASFASEAPLDRG</sequence>
<evidence type="ECO:0000313" key="1">
    <source>
        <dbReference type="EMBL" id="KAJ2776114.1"/>
    </source>
</evidence>
<name>A0ACC1K9Z3_9FUNG</name>
<protein>
    <submittedName>
        <fullName evidence="1">Uncharacterized protein</fullName>
    </submittedName>
</protein>
<keyword evidence="2" id="KW-1185">Reference proteome</keyword>
<proteinExistence type="predicted"/>
<feature type="non-terminal residue" evidence="1">
    <location>
        <position position="208"/>
    </location>
</feature>
<evidence type="ECO:0000313" key="2">
    <source>
        <dbReference type="Proteomes" id="UP001140066"/>
    </source>
</evidence>
<dbReference type="EMBL" id="JANBUK010002008">
    <property type="protein sequence ID" value="KAJ2776114.1"/>
    <property type="molecule type" value="Genomic_DNA"/>
</dbReference>
<reference evidence="1" key="1">
    <citation type="submission" date="2022-07" db="EMBL/GenBank/DDBJ databases">
        <title>Phylogenomic reconstructions and comparative analyses of Kickxellomycotina fungi.</title>
        <authorList>
            <person name="Reynolds N.K."/>
            <person name="Stajich J.E."/>
            <person name="Barry K."/>
            <person name="Grigoriev I.V."/>
            <person name="Crous P."/>
            <person name="Smith M.E."/>
        </authorList>
    </citation>
    <scope>NUCLEOTIDE SEQUENCE</scope>
    <source>
        <strain evidence="1">BCRC 34191</strain>
    </source>
</reference>
<accession>A0ACC1K9Z3</accession>